<evidence type="ECO:0000256" key="1">
    <source>
        <dbReference type="ARBA" id="ARBA00022737"/>
    </source>
</evidence>
<feature type="region of interest" description="Disordered" evidence="3">
    <location>
        <begin position="865"/>
        <end position="897"/>
    </location>
</feature>
<dbReference type="PROSITE" id="PS51375">
    <property type="entry name" value="PPR"/>
    <property type="match status" value="1"/>
</dbReference>
<evidence type="ECO:0000313" key="6">
    <source>
        <dbReference type="Proteomes" id="UP000434276"/>
    </source>
</evidence>
<dbReference type="EMBL" id="CACSHJ010000095">
    <property type="protein sequence ID" value="CAA0393689.1"/>
    <property type="molecule type" value="Genomic_DNA"/>
</dbReference>
<feature type="repeat" description="PPR" evidence="2">
    <location>
        <begin position="477"/>
        <end position="511"/>
    </location>
</feature>
<name>A0A5S9XPX1_ARATH</name>
<dbReference type="Proteomes" id="UP000434276">
    <property type="component" value="Unassembled WGS sequence"/>
</dbReference>
<keyword evidence="1" id="KW-0677">Repeat</keyword>
<gene>
    <name evidence="5" type="ORF">C24_LOCUS17129</name>
</gene>
<sequence>MVVSKVNKSLLSSVFKSRIRPTGESSIASGNKDIAGTSQAVKDLLSSKNSSSDLEEASLQDRVSKLLHVTTSDKSSLEKNLFLKIPSFTTKIPYDISLRTKELSRERKERRVYKQNGLSRRFAKIFRDSAQKLGTEAMFGAFDRVAKEMSVTEYNAMIGVYLEHAEKSNDLDYALGHIEKAFELLKSMRDRGFLIEERVYGPLLGYLIGMDMVDEFHSFKDVIREASPGSVERLGYYEMLLWIHLGDGEKIEELCSTIDGDNGESLSVLQENYLLALCKKDQKYHLERLLEIVDITKVRSSDLLANIFEYLGRFSLDSVASRFLWELRESDEGVKNVSDLISIYSTCTPNPTVEDTILKFNKMHEELDVMPSSTSYEKLVKYSCDSNEVVTALDVVEKMGEAGLMISADILHSLLHAIDEVLEFDLVRRIHSIMCTKSVKPNTENFRSIIRLCTRIKDFEGAYNMLGNLKNFNLEPNSSMFNCILAGYFREKNVSSALMVVKQMKEAGVKPDSITFGYLINNCTQEDAITKYYEEMKQAGVQATKRIYMSLIDAYAASGKFEKAKQVLVDPDVPAINQNELKSVLISALASRGKWADALHIYEEMRKAECHVDPKSIISLIEYSDSKGELSTLVQLADDLQDDTSWIDGFFRMILFAVRNKKSSDIVDLLKRNKVRLLKKGIPVEAHFDEVFWAIAETEPSKVHLGMDLLRFMKDELGFVPSRKCLDFLLHACVNAKDLEHGLLVWKEYQSAAFPCNVLSFLRMYQVLLAAGDSEGAKALVSKIPKDDKDVQHIIEETLATSATTTSATFATAPSATATFASTSSSSTMSCGMYQVLLAAGDSEGAKALISKIPKDDKDVQHIIEESQSAFSQAPNKKKPKKNMSVSSTNYRKTSIS</sequence>
<feature type="domain" description="PROP1-like PPR" evidence="4">
    <location>
        <begin position="381"/>
        <end position="533"/>
    </location>
</feature>
<evidence type="ECO:0000256" key="2">
    <source>
        <dbReference type="PROSITE-ProRule" id="PRU00708"/>
    </source>
</evidence>
<dbReference type="NCBIfam" id="TIGR00756">
    <property type="entry name" value="PPR"/>
    <property type="match status" value="2"/>
</dbReference>
<feature type="compositionally biased region" description="Polar residues" evidence="3">
    <location>
        <begin position="884"/>
        <end position="897"/>
    </location>
</feature>
<dbReference type="OrthoDB" id="767661at2759"/>
<evidence type="ECO:0000256" key="3">
    <source>
        <dbReference type="SAM" id="MobiDB-lite"/>
    </source>
</evidence>
<dbReference type="PANTHER" id="PTHR47262:SF2">
    <property type="entry name" value="PENTACOTRIPEPTIDE-REPEAT REGION OF PRORP DOMAIN-CONTAINING PROTEIN"/>
    <property type="match status" value="1"/>
</dbReference>
<dbReference type="Gene3D" id="1.25.40.10">
    <property type="entry name" value="Tetratricopeptide repeat domain"/>
    <property type="match status" value="3"/>
</dbReference>
<organism evidence="5 6">
    <name type="scientific">Arabidopsis thaliana</name>
    <name type="common">Mouse-ear cress</name>
    <dbReference type="NCBI Taxonomy" id="3702"/>
    <lineage>
        <taxon>Eukaryota</taxon>
        <taxon>Viridiplantae</taxon>
        <taxon>Streptophyta</taxon>
        <taxon>Embryophyta</taxon>
        <taxon>Tracheophyta</taxon>
        <taxon>Spermatophyta</taxon>
        <taxon>Magnoliopsida</taxon>
        <taxon>eudicotyledons</taxon>
        <taxon>Gunneridae</taxon>
        <taxon>Pentapetalae</taxon>
        <taxon>rosids</taxon>
        <taxon>malvids</taxon>
        <taxon>Brassicales</taxon>
        <taxon>Brassicaceae</taxon>
        <taxon>Camelineae</taxon>
        <taxon>Arabidopsis</taxon>
    </lineage>
</organism>
<dbReference type="InterPro" id="IPR002885">
    <property type="entry name" value="PPR_rpt"/>
</dbReference>
<dbReference type="AlphaFoldDB" id="A0A5S9XPX1"/>
<dbReference type="ExpressionAtlas" id="A0A5S9XPX1">
    <property type="expression patterns" value="baseline and differential"/>
</dbReference>
<evidence type="ECO:0000259" key="4">
    <source>
        <dbReference type="Pfam" id="PF17177"/>
    </source>
</evidence>
<accession>A0A5S9XPX1</accession>
<dbReference type="PANTHER" id="PTHR47262">
    <property type="entry name" value="OS02G0132600 PROTEIN"/>
    <property type="match status" value="1"/>
</dbReference>
<reference evidence="5 6" key="1">
    <citation type="submission" date="2019-12" db="EMBL/GenBank/DDBJ databases">
        <authorList>
            <person name="Jiao W.-B."/>
            <person name="Schneeberger K."/>
        </authorList>
    </citation>
    <scope>NUCLEOTIDE SEQUENCE [LARGE SCALE GENOMIC DNA]</scope>
    <source>
        <strain evidence="6">cv. C24</strain>
    </source>
</reference>
<dbReference type="InterPro" id="IPR011990">
    <property type="entry name" value="TPR-like_helical_dom_sf"/>
</dbReference>
<dbReference type="InterPro" id="IPR033443">
    <property type="entry name" value="PROP1-like_PPR_dom"/>
</dbReference>
<dbReference type="Pfam" id="PF01535">
    <property type="entry name" value="PPR"/>
    <property type="match status" value="3"/>
</dbReference>
<dbReference type="Pfam" id="PF17177">
    <property type="entry name" value="PPR_long"/>
    <property type="match status" value="1"/>
</dbReference>
<evidence type="ECO:0000313" key="5">
    <source>
        <dbReference type="EMBL" id="CAA0393689.1"/>
    </source>
</evidence>
<proteinExistence type="predicted"/>
<protein>
    <recommendedName>
        <fullName evidence="4">PROP1-like PPR domain-containing protein</fullName>
    </recommendedName>
</protein>
<feature type="compositionally biased region" description="Polar residues" evidence="3">
    <location>
        <begin position="866"/>
        <end position="875"/>
    </location>
</feature>